<organism evidence="3 4">
    <name type="scientific">Puccinia coronata f. sp. avenae</name>
    <dbReference type="NCBI Taxonomy" id="200324"/>
    <lineage>
        <taxon>Eukaryota</taxon>
        <taxon>Fungi</taxon>
        <taxon>Dikarya</taxon>
        <taxon>Basidiomycota</taxon>
        <taxon>Pucciniomycotina</taxon>
        <taxon>Pucciniomycetes</taxon>
        <taxon>Pucciniales</taxon>
        <taxon>Pucciniaceae</taxon>
        <taxon>Puccinia</taxon>
    </lineage>
</organism>
<dbReference type="Proteomes" id="UP000235388">
    <property type="component" value="Unassembled WGS sequence"/>
</dbReference>
<proteinExistence type="predicted"/>
<protein>
    <submittedName>
        <fullName evidence="3">Uncharacterized protein</fullName>
    </submittedName>
</protein>
<evidence type="ECO:0000313" key="5">
    <source>
        <dbReference type="Proteomes" id="UP000235392"/>
    </source>
</evidence>
<dbReference type="EMBL" id="PGCI01001590">
    <property type="protein sequence ID" value="PLW04391.1"/>
    <property type="molecule type" value="Genomic_DNA"/>
</dbReference>
<keyword evidence="4" id="KW-1185">Reference proteome</keyword>
<sequence>MNLQFGHNQHMINLLALMPQAQPPACLPVGQLMLPHPALSSSQHSLSSSLSSSTPLSIPPPPTNNGSTHILAHLPPPPFAFSLLAPPLPLDRPTNDWERCAPSAGSPTLPVPLSFAFSTSSPSLT</sequence>
<comment type="caution">
    <text evidence="3">The sequence shown here is derived from an EMBL/GenBank/DDBJ whole genome shotgun (WGS) entry which is preliminary data.</text>
</comment>
<feature type="region of interest" description="Disordered" evidence="1">
    <location>
        <begin position="37"/>
        <end position="71"/>
    </location>
</feature>
<reference evidence="4 5" key="1">
    <citation type="submission" date="2017-11" db="EMBL/GenBank/DDBJ databases">
        <title>De novo assembly and phasing of dikaryotic genomes from two isolates of Puccinia coronata f. sp. avenae, the causal agent of oat crown rust.</title>
        <authorList>
            <person name="Miller M.E."/>
            <person name="Zhang Y."/>
            <person name="Omidvar V."/>
            <person name="Sperschneider J."/>
            <person name="Schwessinger B."/>
            <person name="Raley C."/>
            <person name="Palmer J.M."/>
            <person name="Garnica D."/>
            <person name="Upadhyaya N."/>
            <person name="Rathjen J."/>
            <person name="Taylor J.M."/>
            <person name="Park R.F."/>
            <person name="Dodds P.N."/>
            <person name="Hirsch C.D."/>
            <person name="Kianian S.F."/>
            <person name="Figueroa M."/>
        </authorList>
    </citation>
    <scope>NUCLEOTIDE SEQUENCE [LARGE SCALE GENOMIC DNA]</scope>
    <source>
        <strain evidence="3">12NC29</strain>
        <strain evidence="2">12SD80</strain>
    </source>
</reference>
<evidence type="ECO:0000313" key="3">
    <source>
        <dbReference type="EMBL" id="PLW55889.1"/>
    </source>
</evidence>
<dbReference type="EMBL" id="PGCJ01000027">
    <property type="protein sequence ID" value="PLW55889.1"/>
    <property type="molecule type" value="Genomic_DNA"/>
</dbReference>
<accession>A0A2N5W0V4</accession>
<evidence type="ECO:0000313" key="4">
    <source>
        <dbReference type="Proteomes" id="UP000235388"/>
    </source>
</evidence>
<name>A0A2N5W0V4_9BASI</name>
<gene>
    <name evidence="3" type="ORF">PCANC_02209</name>
    <name evidence="2" type="ORF">PCASD_26003</name>
</gene>
<dbReference type="Proteomes" id="UP000235392">
    <property type="component" value="Unassembled WGS sequence"/>
</dbReference>
<evidence type="ECO:0000313" key="2">
    <source>
        <dbReference type="EMBL" id="PLW04391.1"/>
    </source>
</evidence>
<feature type="compositionally biased region" description="Low complexity" evidence="1">
    <location>
        <begin position="37"/>
        <end position="56"/>
    </location>
</feature>
<evidence type="ECO:0000256" key="1">
    <source>
        <dbReference type="SAM" id="MobiDB-lite"/>
    </source>
</evidence>
<dbReference type="AlphaFoldDB" id="A0A2N5W0V4"/>